<dbReference type="Gene3D" id="3.40.50.2000">
    <property type="entry name" value="Glycogen Phosphorylase B"/>
    <property type="match status" value="2"/>
</dbReference>
<proteinExistence type="predicted"/>
<dbReference type="InterPro" id="IPR001296">
    <property type="entry name" value="Glyco_trans_1"/>
</dbReference>
<evidence type="ECO:0000259" key="1">
    <source>
        <dbReference type="Pfam" id="PF00534"/>
    </source>
</evidence>
<dbReference type="Proteomes" id="UP000182661">
    <property type="component" value="Unassembled WGS sequence"/>
</dbReference>
<keyword evidence="3" id="KW-0808">Transferase</keyword>
<comment type="caution">
    <text evidence="3">The sequence shown here is derived from an EMBL/GenBank/DDBJ whole genome shotgun (WGS) entry which is preliminary data.</text>
</comment>
<dbReference type="Pfam" id="PF00534">
    <property type="entry name" value="Glycos_transf_1"/>
    <property type="match status" value="1"/>
</dbReference>
<feature type="domain" description="Glycosyltransferase subfamily 4-like N-terminal" evidence="2">
    <location>
        <begin position="27"/>
        <end position="191"/>
    </location>
</feature>
<gene>
    <name evidence="3" type="ORF">AX760_09965</name>
</gene>
<dbReference type="AlphaFoldDB" id="A0A657LZD4"/>
<evidence type="ECO:0000313" key="4">
    <source>
        <dbReference type="Proteomes" id="UP000182661"/>
    </source>
</evidence>
<evidence type="ECO:0000313" key="3">
    <source>
        <dbReference type="EMBL" id="OJG00784.1"/>
    </source>
</evidence>
<dbReference type="PANTHER" id="PTHR12526:SF636">
    <property type="entry name" value="BLL3647 PROTEIN"/>
    <property type="match status" value="1"/>
</dbReference>
<dbReference type="OrthoDB" id="9806708at2"/>
<dbReference type="GO" id="GO:0016757">
    <property type="term" value="F:glycosyltransferase activity"/>
    <property type="evidence" value="ECO:0007669"/>
    <property type="project" value="InterPro"/>
</dbReference>
<dbReference type="SUPFAM" id="SSF53756">
    <property type="entry name" value="UDP-Glycosyltransferase/glycogen phosphorylase"/>
    <property type="match status" value="1"/>
</dbReference>
<organism evidence="3 4">
    <name type="scientific">Pararhizobium antarcticum</name>
    <dbReference type="NCBI Taxonomy" id="1798805"/>
    <lineage>
        <taxon>Bacteria</taxon>
        <taxon>Pseudomonadati</taxon>
        <taxon>Pseudomonadota</taxon>
        <taxon>Alphaproteobacteria</taxon>
        <taxon>Hyphomicrobiales</taxon>
        <taxon>Rhizobiaceae</taxon>
        <taxon>Rhizobium/Agrobacterium group</taxon>
        <taxon>Pararhizobium</taxon>
    </lineage>
</organism>
<name>A0A657LZD4_9HYPH</name>
<evidence type="ECO:0000259" key="2">
    <source>
        <dbReference type="Pfam" id="PF13439"/>
    </source>
</evidence>
<reference evidence="3 4" key="1">
    <citation type="submission" date="2016-02" db="EMBL/GenBank/DDBJ databases">
        <title>Genome sequencing of a beta-galactosidase producing bacteria Rhizobium sp. 59.</title>
        <authorList>
            <person name="Wang D."/>
            <person name="Kot W."/>
            <person name="Qin Y."/>
            <person name="Hansen L."/>
            <person name="Naqvi K."/>
            <person name="Rensing C."/>
        </authorList>
    </citation>
    <scope>NUCLEOTIDE SEQUENCE [LARGE SCALE GENOMIC DNA]</scope>
    <source>
        <strain evidence="3 4">59</strain>
    </source>
</reference>
<dbReference type="CDD" id="cd03801">
    <property type="entry name" value="GT4_PimA-like"/>
    <property type="match status" value="1"/>
</dbReference>
<dbReference type="Pfam" id="PF13439">
    <property type="entry name" value="Glyco_transf_4"/>
    <property type="match status" value="1"/>
</dbReference>
<feature type="domain" description="Glycosyl transferase family 1" evidence="1">
    <location>
        <begin position="201"/>
        <end position="348"/>
    </location>
</feature>
<sequence length="389" mass="41534">MTSDVLPIATPTSVPMRILQVLEPSGGGSGRHFLDLCRGLAARGHHVEVVYSPLRAEEAFLRELKAIGLPAIHSVAMKRAPGRSDIAAHKALGKIIRNGGFDIVHGHSSKAGALTRLRLPGPHVPRIYTPHAFRTMDPTLGLAGRLIYGSIELLLARLFTDHLICVSDDEYDHARRLGIAQRMMSVIRNGVTAPQAAMAQTLRASFGIAADQLVFGFIGRLSPQKAPERLLQAFAHAASRLGNAHLVMVGSGELEGQTKAAIQASGLQNRIHLTSVFSGPQAVSCFDVLVMPSRYEAMSYVMLEAAAAGKPIISTDIGGARTVIADGMNGLIVPNTDDITRLSAAMATAAQPETFIALQAAATARKGDYSLAVMIDKTESLYRKIAQRT</sequence>
<dbReference type="RefSeq" id="WP_071831277.1">
    <property type="nucleotide sequence ID" value="NZ_LSRP01000013.1"/>
</dbReference>
<dbReference type="EMBL" id="LSRP01000013">
    <property type="protein sequence ID" value="OJG00784.1"/>
    <property type="molecule type" value="Genomic_DNA"/>
</dbReference>
<protein>
    <submittedName>
        <fullName evidence="3">Glycosyl transferase</fullName>
    </submittedName>
</protein>
<dbReference type="InterPro" id="IPR028098">
    <property type="entry name" value="Glyco_trans_4-like_N"/>
</dbReference>
<keyword evidence="4" id="KW-1185">Reference proteome</keyword>
<accession>A0A657LZD4</accession>
<dbReference type="PANTHER" id="PTHR12526">
    <property type="entry name" value="GLYCOSYLTRANSFERASE"/>
    <property type="match status" value="1"/>
</dbReference>